<dbReference type="EMBL" id="JAHLFP010000033">
    <property type="protein sequence ID" value="MBU3806092.1"/>
    <property type="molecule type" value="Genomic_DNA"/>
</dbReference>
<accession>A0A948WPG5</accession>
<sequence length="206" mass="23394">MQYVYVMFSKTNTGMGKIIRVLTNRTYNHVSIGLQEKLCPTYSFARRKKYNVLAGGFIQESGERLCDGGDIQIKICRVPVSEARYERVQRILAFCEQHPNLMIYNSFAALGSLLRRNLSIPFSFTCVGFVSWCLGEECPCIAPFEKMLSGCEIYEGSYLAWVGEPSKEEGDYFRPVSLWELISSNLRHFGDLIGRIICAGLKRADI</sequence>
<organism evidence="1 2">
    <name type="scientific">Candidatus Allofournierella pullistercoris</name>
    <dbReference type="NCBI Taxonomy" id="2838597"/>
    <lineage>
        <taxon>Bacteria</taxon>
        <taxon>Bacillati</taxon>
        <taxon>Bacillota</taxon>
        <taxon>Clostridia</taxon>
        <taxon>Eubacteriales</taxon>
        <taxon>Oscillospiraceae</taxon>
        <taxon>Allofournierella</taxon>
    </lineage>
</organism>
<dbReference type="AlphaFoldDB" id="A0A948WPG5"/>
<protein>
    <submittedName>
        <fullName evidence="1">Uncharacterized protein</fullName>
    </submittedName>
</protein>
<proteinExistence type="predicted"/>
<reference evidence="1" key="2">
    <citation type="submission" date="2021-04" db="EMBL/GenBank/DDBJ databases">
        <authorList>
            <person name="Gilroy R."/>
        </authorList>
    </citation>
    <scope>NUCLEOTIDE SEQUENCE</scope>
    <source>
        <strain evidence="1">B5_2728</strain>
    </source>
</reference>
<gene>
    <name evidence="1" type="ORF">H9882_04280</name>
</gene>
<reference evidence="1" key="1">
    <citation type="journal article" date="2021" name="PeerJ">
        <title>Extensive microbial diversity within the chicken gut microbiome revealed by metagenomics and culture.</title>
        <authorList>
            <person name="Gilroy R."/>
            <person name="Ravi A."/>
            <person name="Getino M."/>
            <person name="Pursley I."/>
            <person name="Horton D.L."/>
            <person name="Alikhan N.F."/>
            <person name="Baker D."/>
            <person name="Gharbi K."/>
            <person name="Hall N."/>
            <person name="Watson M."/>
            <person name="Adriaenssens E.M."/>
            <person name="Foster-Nyarko E."/>
            <person name="Jarju S."/>
            <person name="Secka A."/>
            <person name="Antonio M."/>
            <person name="Oren A."/>
            <person name="Chaudhuri R.R."/>
            <person name="La Ragione R."/>
            <person name="Hildebrand F."/>
            <person name="Pallen M.J."/>
        </authorList>
    </citation>
    <scope>NUCLEOTIDE SEQUENCE</scope>
    <source>
        <strain evidence="1">B5_2728</strain>
    </source>
</reference>
<evidence type="ECO:0000313" key="1">
    <source>
        <dbReference type="EMBL" id="MBU3806092.1"/>
    </source>
</evidence>
<dbReference type="Proteomes" id="UP000713596">
    <property type="component" value="Unassembled WGS sequence"/>
</dbReference>
<comment type="caution">
    <text evidence="1">The sequence shown here is derived from an EMBL/GenBank/DDBJ whole genome shotgun (WGS) entry which is preliminary data.</text>
</comment>
<name>A0A948WPG5_9FIRM</name>
<evidence type="ECO:0000313" key="2">
    <source>
        <dbReference type="Proteomes" id="UP000713596"/>
    </source>
</evidence>